<organism evidence="9 10">
    <name type="scientific">Kingdonia uniflora</name>
    <dbReference type="NCBI Taxonomy" id="39325"/>
    <lineage>
        <taxon>Eukaryota</taxon>
        <taxon>Viridiplantae</taxon>
        <taxon>Streptophyta</taxon>
        <taxon>Embryophyta</taxon>
        <taxon>Tracheophyta</taxon>
        <taxon>Spermatophyta</taxon>
        <taxon>Magnoliopsida</taxon>
        <taxon>Ranunculales</taxon>
        <taxon>Circaeasteraceae</taxon>
        <taxon>Kingdonia</taxon>
    </lineage>
</organism>
<keyword evidence="2 8" id="KW-0812">Transmembrane</keyword>
<keyword evidence="3" id="KW-0732">Signal</keyword>
<name>A0A7J7NN01_9MAGN</name>
<evidence type="ECO:0000256" key="6">
    <source>
        <dbReference type="ARBA" id="ARBA00029467"/>
    </source>
</evidence>
<protein>
    <submittedName>
        <fullName evidence="9">Uncharacterized protein</fullName>
    </submittedName>
</protein>
<dbReference type="PANTHER" id="PTHR31769">
    <property type="entry name" value="OS07G0462200 PROTEIN-RELATED"/>
    <property type="match status" value="1"/>
</dbReference>
<evidence type="ECO:0000256" key="2">
    <source>
        <dbReference type="ARBA" id="ARBA00022692"/>
    </source>
</evidence>
<dbReference type="Proteomes" id="UP000541444">
    <property type="component" value="Unassembled WGS sequence"/>
</dbReference>
<accession>A0A7J7NN01</accession>
<feature type="transmembrane region" description="Helical" evidence="8">
    <location>
        <begin position="53"/>
        <end position="76"/>
    </location>
</feature>
<comment type="similarity">
    <text evidence="6">Belongs to the DESIGUAL family.</text>
</comment>
<feature type="coiled-coil region" evidence="7">
    <location>
        <begin position="220"/>
        <end position="290"/>
    </location>
</feature>
<dbReference type="EMBL" id="JACGCM010000697">
    <property type="protein sequence ID" value="KAF6168354.1"/>
    <property type="molecule type" value="Genomic_DNA"/>
</dbReference>
<dbReference type="InterPro" id="IPR052222">
    <property type="entry name" value="DESIGUAL"/>
</dbReference>
<evidence type="ECO:0000256" key="7">
    <source>
        <dbReference type="SAM" id="Coils"/>
    </source>
</evidence>
<reference evidence="9 10" key="1">
    <citation type="journal article" date="2020" name="IScience">
        <title>Genome Sequencing of the Endangered Kingdonia uniflora (Circaeasteraceae, Ranunculales) Reveals Potential Mechanisms of Evolutionary Specialization.</title>
        <authorList>
            <person name="Sun Y."/>
            <person name="Deng T."/>
            <person name="Zhang A."/>
            <person name="Moore M.J."/>
            <person name="Landis J.B."/>
            <person name="Lin N."/>
            <person name="Zhang H."/>
            <person name="Zhang X."/>
            <person name="Huang J."/>
            <person name="Zhang X."/>
            <person name="Sun H."/>
            <person name="Wang H."/>
        </authorList>
    </citation>
    <scope>NUCLEOTIDE SEQUENCE [LARGE SCALE GENOMIC DNA]</scope>
    <source>
        <strain evidence="9">TB1705</strain>
        <tissue evidence="9">Leaf</tissue>
    </source>
</reference>
<proteinExistence type="inferred from homology"/>
<dbReference type="InterPro" id="IPR009606">
    <property type="entry name" value="DEAL/Modifying_wall_lignin1/2"/>
</dbReference>
<evidence type="ECO:0000256" key="8">
    <source>
        <dbReference type="SAM" id="Phobius"/>
    </source>
</evidence>
<evidence type="ECO:0000256" key="1">
    <source>
        <dbReference type="ARBA" id="ARBA00004127"/>
    </source>
</evidence>
<sequence>MAIKTSTISLAVASFGVLAFILGVVAENKKPAFGTPIPGKDVVICKFPSDPTVALGILSVVALAFSTVLGLVSVFYSYKGEYVPKEALFKNTSLVVFFAIASVVSLAGGTLLLWTTITEVLHRLNNVHHKLDYDCSTAKTGLFGGAAFLALDASLFWLVCQMLTINSREDYLEEDNKGDYGQVLATDYDANKLNEHATLSPNAHDTMPTRAESCGLDKQIKALNDELQKLKEDKDKESEANIKLAEALKEKILNWRSKYKKEAARFTEETNNLRKKLVNAEDMKKSLELNNNEWEVWRQSLKKALASKRMGDMRDPKFEELIEQNERFFTIAQQRPKEDYQENLVSTGITLEIIVIARRENMAKKKKLQEVLFQPWMKYLLDACGVEISDNNSAFRVPATIQYQSPT</sequence>
<evidence type="ECO:0000313" key="10">
    <source>
        <dbReference type="Proteomes" id="UP000541444"/>
    </source>
</evidence>
<dbReference type="GO" id="GO:0012505">
    <property type="term" value="C:endomembrane system"/>
    <property type="evidence" value="ECO:0007669"/>
    <property type="project" value="UniProtKB-SubCell"/>
</dbReference>
<gene>
    <name evidence="9" type="ORF">GIB67_018194</name>
</gene>
<keyword evidence="4 8" id="KW-1133">Transmembrane helix</keyword>
<feature type="transmembrane region" description="Helical" evidence="8">
    <location>
        <begin position="141"/>
        <end position="160"/>
    </location>
</feature>
<feature type="transmembrane region" description="Helical" evidence="8">
    <location>
        <begin position="88"/>
        <end position="114"/>
    </location>
</feature>
<evidence type="ECO:0000256" key="3">
    <source>
        <dbReference type="ARBA" id="ARBA00022729"/>
    </source>
</evidence>
<evidence type="ECO:0000256" key="5">
    <source>
        <dbReference type="ARBA" id="ARBA00023136"/>
    </source>
</evidence>
<evidence type="ECO:0000313" key="9">
    <source>
        <dbReference type="EMBL" id="KAF6168354.1"/>
    </source>
</evidence>
<dbReference type="OrthoDB" id="1931917at2759"/>
<comment type="subcellular location">
    <subcellularLocation>
        <location evidence="1">Endomembrane system</location>
        <topology evidence="1">Multi-pass membrane protein</topology>
    </subcellularLocation>
</comment>
<keyword evidence="10" id="KW-1185">Reference proteome</keyword>
<evidence type="ECO:0000256" key="4">
    <source>
        <dbReference type="ARBA" id="ARBA00022989"/>
    </source>
</evidence>
<keyword evidence="7" id="KW-0175">Coiled coil</keyword>
<dbReference type="Pfam" id="PF06749">
    <property type="entry name" value="DUF1218"/>
    <property type="match status" value="1"/>
</dbReference>
<dbReference type="AlphaFoldDB" id="A0A7J7NN01"/>
<keyword evidence="5 8" id="KW-0472">Membrane</keyword>
<comment type="caution">
    <text evidence="9">The sequence shown here is derived from an EMBL/GenBank/DDBJ whole genome shotgun (WGS) entry which is preliminary data.</text>
</comment>